<proteinExistence type="inferred from homology"/>
<evidence type="ECO:0000259" key="4">
    <source>
        <dbReference type="Pfam" id="PF00248"/>
    </source>
</evidence>
<evidence type="ECO:0000313" key="5">
    <source>
        <dbReference type="EMBL" id="KAL1894159.1"/>
    </source>
</evidence>
<keyword evidence="6" id="KW-1185">Reference proteome</keyword>
<dbReference type="InterPro" id="IPR011990">
    <property type="entry name" value="TPR-like_helical_dom_sf"/>
</dbReference>
<organism evidence="5 6">
    <name type="scientific">Sporothrix stenoceras</name>
    <dbReference type="NCBI Taxonomy" id="5173"/>
    <lineage>
        <taxon>Eukaryota</taxon>
        <taxon>Fungi</taxon>
        <taxon>Dikarya</taxon>
        <taxon>Ascomycota</taxon>
        <taxon>Pezizomycotina</taxon>
        <taxon>Sordariomycetes</taxon>
        <taxon>Sordariomycetidae</taxon>
        <taxon>Ophiostomatales</taxon>
        <taxon>Ophiostomataceae</taxon>
        <taxon>Sporothrix</taxon>
    </lineage>
</organism>
<comment type="similarity">
    <text evidence="1">Belongs to the aldo/keto reductase family.</text>
</comment>
<feature type="domain" description="NADP-dependent oxidoreductase" evidence="4">
    <location>
        <begin position="299"/>
        <end position="417"/>
    </location>
</feature>
<evidence type="ECO:0000256" key="1">
    <source>
        <dbReference type="ARBA" id="ARBA00007905"/>
    </source>
</evidence>
<dbReference type="SUPFAM" id="SSF51430">
    <property type="entry name" value="NAD(P)-linked oxidoreductase"/>
    <property type="match status" value="1"/>
</dbReference>
<dbReference type="InterPro" id="IPR020471">
    <property type="entry name" value="AKR"/>
</dbReference>
<dbReference type="Gene3D" id="1.25.40.10">
    <property type="entry name" value="Tetratricopeptide repeat domain"/>
    <property type="match status" value="2"/>
</dbReference>
<reference evidence="5 6" key="1">
    <citation type="journal article" date="2024" name="IMA Fungus">
        <title>IMA Genome - F19 : A genome assembly and annotation guide to empower mycologists, including annotated draft genome sequences of Ceratocystis pirilliformis, Diaporthe australafricana, Fusarium ophioides, Paecilomyces lecythidis, and Sporothrix stenoceras.</title>
        <authorList>
            <person name="Aylward J."/>
            <person name="Wilson A.M."/>
            <person name="Visagie C.M."/>
            <person name="Spraker J."/>
            <person name="Barnes I."/>
            <person name="Buitendag C."/>
            <person name="Ceriani C."/>
            <person name="Del Mar Angel L."/>
            <person name="du Plessis D."/>
            <person name="Fuchs T."/>
            <person name="Gasser K."/>
            <person name="Kramer D."/>
            <person name="Li W."/>
            <person name="Munsamy K."/>
            <person name="Piso A."/>
            <person name="Price J.L."/>
            <person name="Sonnekus B."/>
            <person name="Thomas C."/>
            <person name="van der Nest A."/>
            <person name="van Dijk A."/>
            <person name="van Heerden A."/>
            <person name="van Vuuren N."/>
            <person name="Yilmaz N."/>
            <person name="Duong T.A."/>
            <person name="van der Merwe N.A."/>
            <person name="Wingfield M.J."/>
            <person name="Wingfield B.D."/>
        </authorList>
    </citation>
    <scope>NUCLEOTIDE SEQUENCE [LARGE SCALE GENOMIC DNA]</scope>
    <source>
        <strain evidence="5 6">CMW 5346</strain>
    </source>
</reference>
<keyword evidence="2" id="KW-0521">NADP</keyword>
<dbReference type="PANTHER" id="PTHR43827:SF3">
    <property type="entry name" value="NADP-DEPENDENT OXIDOREDUCTASE DOMAIN-CONTAINING PROTEIN"/>
    <property type="match status" value="1"/>
</dbReference>
<dbReference type="Pfam" id="PF00248">
    <property type="entry name" value="Aldo_ket_red"/>
    <property type="match status" value="1"/>
</dbReference>
<dbReference type="EMBL" id="JAWCUI010000034">
    <property type="protein sequence ID" value="KAL1894159.1"/>
    <property type="molecule type" value="Genomic_DNA"/>
</dbReference>
<dbReference type="Proteomes" id="UP001583186">
    <property type="component" value="Unassembled WGS sequence"/>
</dbReference>
<dbReference type="SUPFAM" id="SSF48452">
    <property type="entry name" value="TPR-like"/>
    <property type="match status" value="1"/>
</dbReference>
<accession>A0ABR3Z0K3</accession>
<evidence type="ECO:0000313" key="6">
    <source>
        <dbReference type="Proteomes" id="UP001583186"/>
    </source>
</evidence>
<dbReference type="InterPro" id="IPR036812">
    <property type="entry name" value="NAD(P)_OxRdtase_dom_sf"/>
</dbReference>
<dbReference type="Gene3D" id="3.20.20.100">
    <property type="entry name" value="NADP-dependent oxidoreductase domain"/>
    <property type="match status" value="1"/>
</dbReference>
<comment type="caution">
    <text evidence="5">The sequence shown here is derived from an EMBL/GenBank/DDBJ whole genome shotgun (WGS) entry which is preliminary data.</text>
</comment>
<evidence type="ECO:0000256" key="3">
    <source>
        <dbReference type="ARBA" id="ARBA00023002"/>
    </source>
</evidence>
<dbReference type="PANTHER" id="PTHR43827">
    <property type="entry name" value="2,5-DIKETO-D-GLUCONIC ACID REDUCTASE"/>
    <property type="match status" value="1"/>
</dbReference>
<evidence type="ECO:0000256" key="2">
    <source>
        <dbReference type="ARBA" id="ARBA00022857"/>
    </source>
</evidence>
<gene>
    <name evidence="5" type="ORF">Sste5346_005945</name>
</gene>
<sequence length="438" mass="49665">MHHIEVLQARYHELRRRNNLNIDIQDLAYHTMLADATCVATIDHRRGRYQNAYTFFVRSMAIREKDPSTTAPELADAYSAIGLALFGLFQSCEVIVLVDKALAVAYAAPPELHHTFNIGRYLRNRSRPRAALRDFSGAKQDVEDADAFQTRIYGANSHFHGETAYILGKIAIEEGDLDEADRQLQRAYDLQYPGKPTHQSVASALYHQARAQKYTEQALLYLQQALSITQFNESRRGDQGESARVKRKIADIWERQGRLADAATYRAAALREKAELERTGLHPKAPDAEQEWDCFSDLKGDHAPAINQIEYHAYLQRVNGYVPWMREQGIHVASFKGLTPAFRAPEGPLRQKDDEGENVLDRIAGHHGTTAAVVLLAWLIQRQIVAVTMTTKPERLDEYAQALKVTLTPDEFDEITTVGATYHFRMAWGERFADDDRS</sequence>
<dbReference type="InterPro" id="IPR023210">
    <property type="entry name" value="NADP_OxRdtase_dom"/>
</dbReference>
<protein>
    <recommendedName>
        <fullName evidence="4">NADP-dependent oxidoreductase domain-containing protein</fullName>
    </recommendedName>
</protein>
<keyword evidence="3" id="KW-0560">Oxidoreductase</keyword>
<name>A0ABR3Z0K3_9PEZI</name>